<proteinExistence type="predicted"/>
<sequence>MAQDPREYMQRLQRALQQRQSAGFGGMPGGGAAGRGVLGLIALGVGGVIISNSIFNVDGGHRAIKYTRIGGVKKEIYAEGTHLRIPWFETAIDYDVRAKPRNVASLTGTKDLQMVNITCRVLSRPNVEALPQIYRTLGTDYDERVLPSIVNEVLKAVVAQFNASQLITQRDSVARMVRDNLARRAARFNIVLDDVSLTHLAFSPEFTAAVEAKQVAQQEAQRAAFIVDRARQEKQATIVRAQGEARSAELIGDAIKKSRSYVDLRQIENARNIAQILQEGGGKNKLYLDAEGLGLNVHPGEYEKKA</sequence>
<dbReference type="EMBL" id="JAPDRQ010000253">
    <property type="protein sequence ID" value="KAJ9651493.1"/>
    <property type="molecule type" value="Genomic_DNA"/>
</dbReference>
<keyword evidence="2" id="KW-1185">Reference proteome</keyword>
<dbReference type="Proteomes" id="UP001172386">
    <property type="component" value="Unassembled WGS sequence"/>
</dbReference>
<comment type="caution">
    <text evidence="1">The sequence shown here is derived from an EMBL/GenBank/DDBJ whole genome shotgun (WGS) entry which is preliminary data.</text>
</comment>
<evidence type="ECO:0000313" key="2">
    <source>
        <dbReference type="Proteomes" id="UP001172386"/>
    </source>
</evidence>
<organism evidence="1 2">
    <name type="scientific">Neophaeococcomyces mojaviensis</name>
    <dbReference type="NCBI Taxonomy" id="3383035"/>
    <lineage>
        <taxon>Eukaryota</taxon>
        <taxon>Fungi</taxon>
        <taxon>Dikarya</taxon>
        <taxon>Ascomycota</taxon>
        <taxon>Pezizomycotina</taxon>
        <taxon>Eurotiomycetes</taxon>
        <taxon>Chaetothyriomycetidae</taxon>
        <taxon>Chaetothyriales</taxon>
        <taxon>Chaetothyriales incertae sedis</taxon>
        <taxon>Neophaeococcomyces</taxon>
    </lineage>
</organism>
<reference evidence="1" key="1">
    <citation type="submission" date="2022-10" db="EMBL/GenBank/DDBJ databases">
        <title>Culturing micro-colonial fungi from biological soil crusts in the Mojave desert and describing Neophaeococcomyces mojavensis, and introducing the new genera and species Taxawa tesnikishii.</title>
        <authorList>
            <person name="Kurbessoian T."/>
            <person name="Stajich J.E."/>
        </authorList>
    </citation>
    <scope>NUCLEOTIDE SEQUENCE</scope>
    <source>
        <strain evidence="1">JES_112</strain>
    </source>
</reference>
<accession>A0ACC2ZV26</accession>
<name>A0ACC2ZV26_9EURO</name>
<gene>
    <name evidence="1" type="primary">PHB2</name>
    <name evidence="1" type="ORF">H2198_009221</name>
</gene>
<protein>
    <submittedName>
        <fullName evidence="1">Prohibitin-2, subunit of the prohibitin complex (Phb1p-Phb2p)</fullName>
    </submittedName>
</protein>
<evidence type="ECO:0000313" key="1">
    <source>
        <dbReference type="EMBL" id="KAJ9651493.1"/>
    </source>
</evidence>